<dbReference type="PANTHER" id="PTHR11138">
    <property type="entry name" value="METHIONYL-TRNA FORMYLTRANSFERASE"/>
    <property type="match status" value="1"/>
</dbReference>
<evidence type="ECO:0000313" key="2">
    <source>
        <dbReference type="EMBL" id="TMQ54935.1"/>
    </source>
</evidence>
<dbReference type="GO" id="GO:0005829">
    <property type="term" value="C:cytosol"/>
    <property type="evidence" value="ECO:0007669"/>
    <property type="project" value="TreeGrafter"/>
</dbReference>
<dbReference type="EMBL" id="VBOS01000240">
    <property type="protein sequence ID" value="TMQ54935.1"/>
    <property type="molecule type" value="Genomic_DNA"/>
</dbReference>
<dbReference type="PANTHER" id="PTHR11138:SF5">
    <property type="entry name" value="METHIONYL-TRNA FORMYLTRANSFERASE, MITOCHONDRIAL"/>
    <property type="match status" value="1"/>
</dbReference>
<dbReference type="AlphaFoldDB" id="A0A538SU91"/>
<dbReference type="InterPro" id="IPR036477">
    <property type="entry name" value="Formyl_transf_N_sf"/>
</dbReference>
<gene>
    <name evidence="2" type="ORF">E6K72_07095</name>
</gene>
<sequence length="249" mass="27502">MNAIYLTTDDPLYLPAFFESVLSVRAADTKAVYVAPPLYKRQSSLQAALRYARTFGWAAAAHLTARVLAARLRRQSIADVCRRHGVPCLPVADVNAPEFLAELSRLAPDILISVSCPQIFKKPLIELPPLGILNIHGAILPQYRGVLPSFWILANGEKKAGVSIYYVDTRIDAGELCGQRIYDIPPDETLDGFLRRSKAIAADLLLEVLSDIDVGQVTRRALNLAEGSYYSWPDGPAVLKFRAAGRRLW</sequence>
<reference evidence="2 3" key="1">
    <citation type="journal article" date="2019" name="Nat. Microbiol.">
        <title>Mediterranean grassland soil C-N compound turnover is dependent on rainfall and depth, and is mediated by genomically divergent microorganisms.</title>
        <authorList>
            <person name="Diamond S."/>
            <person name="Andeer P.F."/>
            <person name="Li Z."/>
            <person name="Crits-Christoph A."/>
            <person name="Burstein D."/>
            <person name="Anantharaman K."/>
            <person name="Lane K.R."/>
            <person name="Thomas B.C."/>
            <person name="Pan C."/>
            <person name="Northen T.R."/>
            <person name="Banfield J.F."/>
        </authorList>
    </citation>
    <scope>NUCLEOTIDE SEQUENCE [LARGE SCALE GENOMIC DNA]</scope>
    <source>
        <strain evidence="2">WS_2</strain>
    </source>
</reference>
<name>A0A538SU91_UNCEI</name>
<comment type="caution">
    <text evidence="2">The sequence shown here is derived from an EMBL/GenBank/DDBJ whole genome shotgun (WGS) entry which is preliminary data.</text>
</comment>
<feature type="domain" description="Formyl transferase N-terminal" evidence="1">
    <location>
        <begin position="95"/>
        <end position="209"/>
    </location>
</feature>
<dbReference type="Pfam" id="PF00551">
    <property type="entry name" value="Formyl_trans_N"/>
    <property type="match status" value="1"/>
</dbReference>
<evidence type="ECO:0000259" key="1">
    <source>
        <dbReference type="Pfam" id="PF00551"/>
    </source>
</evidence>
<organism evidence="2 3">
    <name type="scientific">Eiseniibacteriota bacterium</name>
    <dbReference type="NCBI Taxonomy" id="2212470"/>
    <lineage>
        <taxon>Bacteria</taxon>
        <taxon>Candidatus Eiseniibacteriota</taxon>
    </lineage>
</organism>
<dbReference type="SUPFAM" id="SSF53328">
    <property type="entry name" value="Formyltransferase"/>
    <property type="match status" value="1"/>
</dbReference>
<evidence type="ECO:0000313" key="3">
    <source>
        <dbReference type="Proteomes" id="UP000317716"/>
    </source>
</evidence>
<accession>A0A538SU91</accession>
<dbReference type="InterPro" id="IPR002376">
    <property type="entry name" value="Formyl_transf_N"/>
</dbReference>
<proteinExistence type="predicted"/>
<dbReference type="GO" id="GO:0004479">
    <property type="term" value="F:methionyl-tRNA formyltransferase activity"/>
    <property type="evidence" value="ECO:0007669"/>
    <property type="project" value="TreeGrafter"/>
</dbReference>
<dbReference type="Proteomes" id="UP000317716">
    <property type="component" value="Unassembled WGS sequence"/>
</dbReference>
<protein>
    <recommendedName>
        <fullName evidence="1">Formyl transferase N-terminal domain-containing protein</fullName>
    </recommendedName>
</protein>
<dbReference type="Gene3D" id="3.40.50.12230">
    <property type="match status" value="1"/>
</dbReference>